<reference evidence="3 4" key="1">
    <citation type="submission" date="2019-07" db="EMBL/GenBank/DDBJ databases">
        <title>Chromosome genome assembly for large yellow croaker.</title>
        <authorList>
            <person name="Xiao S."/>
        </authorList>
    </citation>
    <scope>NUCLEOTIDE SEQUENCE [LARGE SCALE GENOMIC DNA]</scope>
    <source>
        <strain evidence="3">JMULYC20181020</strain>
        <tissue evidence="3">Muscle</tissue>
    </source>
</reference>
<dbReference type="InterPro" id="IPR006578">
    <property type="entry name" value="MADF-dom"/>
</dbReference>
<feature type="compositionally biased region" description="Polar residues" evidence="1">
    <location>
        <begin position="278"/>
        <end position="289"/>
    </location>
</feature>
<dbReference type="AlphaFoldDB" id="A0A6G0HZE3"/>
<dbReference type="InterPro" id="IPR036431">
    <property type="entry name" value="ARID_dom_sf"/>
</dbReference>
<dbReference type="OrthoDB" id="8881252at2759"/>
<dbReference type="GO" id="GO:0003677">
    <property type="term" value="F:DNA binding"/>
    <property type="evidence" value="ECO:0007669"/>
    <property type="project" value="InterPro"/>
</dbReference>
<protein>
    <recommendedName>
        <fullName evidence="2">MADF domain-containing protein</fullName>
    </recommendedName>
</protein>
<sequence length="424" mass="49156">MAANEAGRTKWTEETEDALVEWWQRYECLYNMSSDTFHKKSEKERCWEEIATALHMPVEDVKVRAASLRTQYSRLLKPLRSGRKKRATTPRQQKILTSLKFLEKHIISRYSERELGTSAKELLTTQQESEDSEPENTALSPDLDSSRLNSPAESGASSRATWPMDKEDEFLQLWQRHECLYNMSGDKFYDRIEKERKWAEIARALDLPVEDVKMRATTLRTQYARLLRVQGQRRNKPMTHRQKRILKSCEFLRQHINYRSSEHKLDQSMTDELKTQKDGNNSEPENTVPPQDLYGGASPSPSQSSSVSPLPHQLPEKQPKIQNGNDVERQKVALLQQMIDVIQEIGKQPERDCEDSFGLTVAMELKRIQNLALRNTVKRQIMTTLYDALDSEMMIDPISYLIPDQEPEETFPRDESQSVTVVIP</sequence>
<proteinExistence type="predicted"/>
<evidence type="ECO:0000313" key="3">
    <source>
        <dbReference type="EMBL" id="KAE8284554.1"/>
    </source>
</evidence>
<dbReference type="Gene3D" id="1.10.150.60">
    <property type="entry name" value="ARID DNA-binding domain"/>
    <property type="match status" value="1"/>
</dbReference>
<dbReference type="InterPro" id="IPR039353">
    <property type="entry name" value="TF_Adf1"/>
</dbReference>
<gene>
    <name evidence="3" type="ORF">D5F01_LYC17887</name>
</gene>
<dbReference type="EMBL" id="REGW02000017">
    <property type="protein sequence ID" value="KAE8284554.1"/>
    <property type="molecule type" value="Genomic_DNA"/>
</dbReference>
<feature type="compositionally biased region" description="Low complexity" evidence="1">
    <location>
        <begin position="298"/>
        <end position="313"/>
    </location>
</feature>
<dbReference type="SMART" id="SM00595">
    <property type="entry name" value="MADF"/>
    <property type="match status" value="2"/>
</dbReference>
<feature type="domain" description="MADF" evidence="2">
    <location>
        <begin position="18"/>
        <end position="107"/>
    </location>
</feature>
<feature type="compositionally biased region" description="Polar residues" evidence="1">
    <location>
        <begin position="146"/>
        <end position="160"/>
    </location>
</feature>
<dbReference type="Pfam" id="PF10545">
    <property type="entry name" value="MADF_DNA_bdg"/>
    <property type="match status" value="2"/>
</dbReference>
<organism evidence="3 4">
    <name type="scientific">Larimichthys crocea</name>
    <name type="common">Large yellow croaker</name>
    <name type="synonym">Pseudosciaena crocea</name>
    <dbReference type="NCBI Taxonomy" id="215358"/>
    <lineage>
        <taxon>Eukaryota</taxon>
        <taxon>Metazoa</taxon>
        <taxon>Chordata</taxon>
        <taxon>Craniata</taxon>
        <taxon>Vertebrata</taxon>
        <taxon>Euteleostomi</taxon>
        <taxon>Actinopterygii</taxon>
        <taxon>Neopterygii</taxon>
        <taxon>Teleostei</taxon>
        <taxon>Neoteleostei</taxon>
        <taxon>Acanthomorphata</taxon>
        <taxon>Eupercaria</taxon>
        <taxon>Sciaenidae</taxon>
        <taxon>Larimichthys</taxon>
    </lineage>
</organism>
<dbReference type="PANTHER" id="PTHR12243">
    <property type="entry name" value="MADF DOMAIN TRANSCRIPTION FACTOR"/>
    <property type="match status" value="1"/>
</dbReference>
<feature type="compositionally biased region" description="Basic and acidic residues" evidence="1">
    <location>
        <begin position="261"/>
        <end position="277"/>
    </location>
</feature>
<dbReference type="PROSITE" id="PS51029">
    <property type="entry name" value="MADF"/>
    <property type="match status" value="2"/>
</dbReference>
<comment type="caution">
    <text evidence="3">The sequence shown here is derived from an EMBL/GenBank/DDBJ whole genome shotgun (WGS) entry which is preliminary data.</text>
</comment>
<feature type="region of interest" description="Disordered" evidence="1">
    <location>
        <begin position="261"/>
        <end position="324"/>
    </location>
</feature>
<dbReference type="KEGG" id="lco:104935527"/>
<keyword evidence="4" id="KW-1185">Reference proteome</keyword>
<feature type="domain" description="MADF" evidence="2">
    <location>
        <begin position="169"/>
        <end position="257"/>
    </location>
</feature>
<evidence type="ECO:0000256" key="1">
    <source>
        <dbReference type="SAM" id="MobiDB-lite"/>
    </source>
</evidence>
<feature type="region of interest" description="Disordered" evidence="1">
    <location>
        <begin position="123"/>
        <end position="161"/>
    </location>
</feature>
<accession>A0A6G0HZE3</accession>
<evidence type="ECO:0000259" key="2">
    <source>
        <dbReference type="PROSITE" id="PS51029"/>
    </source>
</evidence>
<dbReference type="PANTHER" id="PTHR12243:SF67">
    <property type="entry name" value="COREPRESSOR OF PANGOLIN, ISOFORM A-RELATED"/>
    <property type="match status" value="1"/>
</dbReference>
<name>A0A6G0HZE3_LARCR</name>
<dbReference type="Proteomes" id="UP000424527">
    <property type="component" value="Unassembled WGS sequence"/>
</dbReference>
<evidence type="ECO:0000313" key="4">
    <source>
        <dbReference type="Proteomes" id="UP000424527"/>
    </source>
</evidence>